<dbReference type="SUPFAM" id="SSF53474">
    <property type="entry name" value="alpha/beta-Hydrolases"/>
    <property type="match status" value="1"/>
</dbReference>
<dbReference type="Proteomes" id="UP000317484">
    <property type="component" value="Unassembled WGS sequence"/>
</dbReference>
<dbReference type="EMBL" id="FXTJ01000007">
    <property type="protein sequence ID" value="SMO93027.1"/>
    <property type="molecule type" value="Genomic_DNA"/>
</dbReference>
<evidence type="ECO:0000259" key="1">
    <source>
        <dbReference type="Pfam" id="PF12697"/>
    </source>
</evidence>
<gene>
    <name evidence="2" type="ORF">SAMN06273567_107272</name>
</gene>
<dbReference type="AlphaFoldDB" id="A0A521FA61"/>
<sequence>MPTPPSLPPEMLLRYTDLPEGRVRTRVLGRRRPNVPPIVVVQGMAVSDYLLPACAALGEWTEVHLLDLPGYGGSGEPTRHLDVRGYGGTVAHWLQAAELDRAVVVGHSSGTQVAAWAGVLGPQRVAAVGLASPTIDPMARSLPRLLFRWRLDARAPSPGLEANHIPEWKRAGPGGIAHLVKVHLADQLEDQVRRLPMPMLAIRAADDRLSSESWVRDLARRAPDGDHVSVPGAHAFVWLDPSAWSEPLRRLADRAVSALR</sequence>
<protein>
    <submittedName>
        <fullName evidence="2">Pimeloyl-ACP methyl ester carboxylesterase</fullName>
    </submittedName>
</protein>
<dbReference type="InterPro" id="IPR000073">
    <property type="entry name" value="AB_hydrolase_1"/>
</dbReference>
<accession>A0A521FA61</accession>
<dbReference type="Pfam" id="PF12697">
    <property type="entry name" value="Abhydrolase_6"/>
    <property type="match status" value="1"/>
</dbReference>
<dbReference type="PANTHER" id="PTHR43433:SF1">
    <property type="entry name" value="BLL5160 PROTEIN"/>
    <property type="match status" value="1"/>
</dbReference>
<feature type="domain" description="AB hydrolase-1" evidence="1">
    <location>
        <begin position="49"/>
        <end position="242"/>
    </location>
</feature>
<name>A0A521FA61_9ACTN</name>
<proteinExistence type="predicted"/>
<dbReference type="Gene3D" id="3.40.50.1820">
    <property type="entry name" value="alpha/beta hydrolase"/>
    <property type="match status" value="1"/>
</dbReference>
<dbReference type="GO" id="GO:0003824">
    <property type="term" value="F:catalytic activity"/>
    <property type="evidence" value="ECO:0007669"/>
    <property type="project" value="UniProtKB-ARBA"/>
</dbReference>
<evidence type="ECO:0000313" key="2">
    <source>
        <dbReference type="EMBL" id="SMO93027.1"/>
    </source>
</evidence>
<dbReference type="InterPro" id="IPR029058">
    <property type="entry name" value="AB_hydrolase_fold"/>
</dbReference>
<dbReference type="InterPro" id="IPR050471">
    <property type="entry name" value="AB_hydrolase"/>
</dbReference>
<evidence type="ECO:0000313" key="3">
    <source>
        <dbReference type="Proteomes" id="UP000317484"/>
    </source>
</evidence>
<dbReference type="PANTHER" id="PTHR43433">
    <property type="entry name" value="HYDROLASE, ALPHA/BETA FOLD FAMILY PROTEIN"/>
    <property type="match status" value="1"/>
</dbReference>
<keyword evidence="3" id="KW-1185">Reference proteome</keyword>
<organism evidence="2 3">
    <name type="scientific">Geodermatophilus aquaeductus</name>
    <dbReference type="NCBI Taxonomy" id="1564161"/>
    <lineage>
        <taxon>Bacteria</taxon>
        <taxon>Bacillati</taxon>
        <taxon>Actinomycetota</taxon>
        <taxon>Actinomycetes</taxon>
        <taxon>Geodermatophilales</taxon>
        <taxon>Geodermatophilaceae</taxon>
        <taxon>Geodermatophilus</taxon>
    </lineage>
</organism>
<dbReference type="RefSeq" id="WP_142459841.1">
    <property type="nucleotide sequence ID" value="NZ_FXTJ01000007.1"/>
</dbReference>
<reference evidence="2 3" key="1">
    <citation type="submission" date="2017-05" db="EMBL/GenBank/DDBJ databases">
        <authorList>
            <person name="Varghese N."/>
            <person name="Submissions S."/>
        </authorList>
    </citation>
    <scope>NUCLEOTIDE SEQUENCE [LARGE SCALE GENOMIC DNA]</scope>
    <source>
        <strain evidence="2 3">DSM 46834</strain>
    </source>
</reference>